<dbReference type="SUPFAM" id="SSF47923">
    <property type="entry name" value="Ypt/Rab-GAP domain of gyp1p"/>
    <property type="match status" value="3"/>
</dbReference>
<dbReference type="PROSITE" id="PS50086">
    <property type="entry name" value="TBC_RABGAP"/>
    <property type="match status" value="1"/>
</dbReference>
<protein>
    <submittedName>
        <fullName evidence="3">TBC domain protein</fullName>
    </submittedName>
</protein>
<reference evidence="4" key="2">
    <citation type="journal article" date="2016" name="Sci. Rep.">
        <title>Dictyocaulus viviparus genome, variome and transcriptome elucidate lungworm biology and support future intervention.</title>
        <authorList>
            <person name="McNulty S.N."/>
            <person name="Strube C."/>
            <person name="Rosa B.A."/>
            <person name="Martin J.C."/>
            <person name="Tyagi R."/>
            <person name="Choi Y.J."/>
            <person name="Wang Q."/>
            <person name="Hallsworth Pepin K."/>
            <person name="Zhang X."/>
            <person name="Ozersky P."/>
            <person name="Wilson R.K."/>
            <person name="Sternberg P.W."/>
            <person name="Gasser R.B."/>
            <person name="Mitreva M."/>
        </authorList>
    </citation>
    <scope>NUCLEOTIDE SEQUENCE [LARGE SCALE GENOMIC DNA]</scope>
    <source>
        <strain evidence="4">HannoverDv2000</strain>
    </source>
</reference>
<dbReference type="InterPro" id="IPR035969">
    <property type="entry name" value="Rab-GAP_TBC_sf"/>
</dbReference>
<dbReference type="InterPro" id="IPR050302">
    <property type="entry name" value="Rab_GAP_TBC_domain"/>
</dbReference>
<feature type="region of interest" description="Disordered" evidence="1">
    <location>
        <begin position="544"/>
        <end position="570"/>
    </location>
</feature>
<organism evidence="3 4">
    <name type="scientific">Dictyocaulus viviparus</name>
    <name type="common">Bovine lungworm</name>
    <dbReference type="NCBI Taxonomy" id="29172"/>
    <lineage>
        <taxon>Eukaryota</taxon>
        <taxon>Metazoa</taxon>
        <taxon>Ecdysozoa</taxon>
        <taxon>Nematoda</taxon>
        <taxon>Chromadorea</taxon>
        <taxon>Rhabditida</taxon>
        <taxon>Rhabditina</taxon>
        <taxon>Rhabditomorpha</taxon>
        <taxon>Strongyloidea</taxon>
        <taxon>Metastrongylidae</taxon>
        <taxon>Dictyocaulus</taxon>
    </lineage>
</organism>
<dbReference type="GO" id="GO:0031267">
    <property type="term" value="F:small GTPase binding"/>
    <property type="evidence" value="ECO:0007669"/>
    <property type="project" value="TreeGrafter"/>
</dbReference>
<reference evidence="3 4" key="1">
    <citation type="submission" date="2013-11" db="EMBL/GenBank/DDBJ databases">
        <title>Draft genome of the bovine lungworm Dictyocaulus viviparus.</title>
        <authorList>
            <person name="Mitreva M."/>
        </authorList>
    </citation>
    <scope>NUCLEOTIDE SEQUENCE [LARGE SCALE GENOMIC DNA]</scope>
    <source>
        <strain evidence="3 4">HannoverDv2000</strain>
    </source>
</reference>
<feature type="region of interest" description="Disordered" evidence="1">
    <location>
        <begin position="464"/>
        <end position="514"/>
    </location>
</feature>
<dbReference type="Gene3D" id="1.10.472.80">
    <property type="entry name" value="Ypt/Rab-GAP domain of gyp1p, domain 3"/>
    <property type="match status" value="1"/>
</dbReference>
<feature type="compositionally biased region" description="Polar residues" evidence="1">
    <location>
        <begin position="1"/>
        <end position="14"/>
    </location>
</feature>
<feature type="compositionally biased region" description="Basic residues" evidence="1">
    <location>
        <begin position="479"/>
        <end position="491"/>
    </location>
</feature>
<evidence type="ECO:0000259" key="2">
    <source>
        <dbReference type="PROSITE" id="PS50086"/>
    </source>
</evidence>
<dbReference type="STRING" id="29172.A0A0D8XQ24"/>
<evidence type="ECO:0000313" key="4">
    <source>
        <dbReference type="Proteomes" id="UP000053766"/>
    </source>
</evidence>
<sequence>MLASCTRSYANQAHTMKGPESKDIDPWENPEFDVKDPGEVTEQEQATRRRIAREVKRVNKWLMMEKSWSKNRLPQKLQERTWKGIPEKLRMKSEEKYSVVQFFKVWPRLLGANSMRDPNVYQELLIRARLVSKDIKQIDLDINRTYRDHLAFRRRYDVKQQSLMNVLAAYSMYNTEVGYCQGETRTMPKIEFIGTGKLHICPVQKLSNGSRSGSCWRRSVTLVLRFPKHLQALRASASTASLNTSALLSLTSSFIASLQYFKRMSQIAALFLMYLDEEETFWCIHALMVGRKYTMHGFFVPGFPKLARFETHFKKILKKYRPLVYKHLEKNDIPYIYLTKWWFGCFLDRVPFSLALRLWDVYILEGDCVLLAMALNIMKMHEKTIRTTRIENFMDFIQTTLPSNFGYSDDETMFSLREVLNKLKSDGLHIPPPPQPDDLAEVPIKALGPILARKISSIRDEQLEIKSRRSHTASVGRSPHPHRSAVSKHSRIPSVSGSRFSTSGDARSSSNFHETHQIVPSAALKLNEIPSIYRTNRLKQHYHTSPPGYVETSTDSGYLYPMRPSGKSRTSWIRDERTGRMVTVVRSDEDDFDGCGTSRKQRELDERSIGQQRITDSVHHMSNNVTVITLNDDSVI</sequence>
<dbReference type="InterPro" id="IPR000195">
    <property type="entry name" value="Rab-GAP-TBC_dom"/>
</dbReference>
<dbReference type="OrthoDB" id="294251at2759"/>
<gene>
    <name evidence="3" type="ORF">DICVIV_08102</name>
</gene>
<dbReference type="Gene3D" id="1.10.8.270">
    <property type="entry name" value="putative rabgap domain of human tbc1 domain family member 14 like domains"/>
    <property type="match status" value="2"/>
</dbReference>
<feature type="compositionally biased region" description="Polar residues" evidence="1">
    <location>
        <begin position="493"/>
        <end position="512"/>
    </location>
</feature>
<dbReference type="Proteomes" id="UP000053766">
    <property type="component" value="Unassembled WGS sequence"/>
</dbReference>
<evidence type="ECO:0000313" key="3">
    <source>
        <dbReference type="EMBL" id="KJH45842.1"/>
    </source>
</evidence>
<dbReference type="PANTHER" id="PTHR47219:SF25">
    <property type="entry name" value="RAB-GAP TBC DOMAIN-CONTAINING PROTEIN"/>
    <property type="match status" value="1"/>
</dbReference>
<evidence type="ECO:0000256" key="1">
    <source>
        <dbReference type="SAM" id="MobiDB-lite"/>
    </source>
</evidence>
<accession>A0A0D8XQ24</accession>
<dbReference type="EMBL" id="KN716383">
    <property type="protein sequence ID" value="KJH45842.1"/>
    <property type="molecule type" value="Genomic_DNA"/>
</dbReference>
<dbReference type="FunFam" id="1.10.472.80:FF:000019">
    <property type="entry name" value="USP6 N-terminal like"/>
    <property type="match status" value="1"/>
</dbReference>
<dbReference type="Pfam" id="PF00566">
    <property type="entry name" value="RabGAP-TBC"/>
    <property type="match status" value="2"/>
</dbReference>
<dbReference type="PANTHER" id="PTHR47219">
    <property type="entry name" value="RAB GTPASE-ACTIVATING PROTEIN 1-LIKE"/>
    <property type="match status" value="1"/>
</dbReference>
<feature type="region of interest" description="Disordered" evidence="1">
    <location>
        <begin position="1"/>
        <end position="44"/>
    </location>
</feature>
<feature type="domain" description="Rab-GAP TBC" evidence="2">
    <location>
        <begin position="96"/>
        <end position="366"/>
    </location>
</feature>
<proteinExistence type="predicted"/>
<dbReference type="AlphaFoldDB" id="A0A0D8XQ24"/>
<dbReference type="SMART" id="SM00164">
    <property type="entry name" value="TBC"/>
    <property type="match status" value="1"/>
</dbReference>
<name>A0A0D8XQ24_DICVI</name>
<keyword evidence="4" id="KW-1185">Reference proteome</keyword>
<dbReference type="GO" id="GO:0005096">
    <property type="term" value="F:GTPase activator activity"/>
    <property type="evidence" value="ECO:0007669"/>
    <property type="project" value="TreeGrafter"/>
</dbReference>